<dbReference type="InterPro" id="IPR012312">
    <property type="entry name" value="Hemerythrin-like"/>
</dbReference>
<dbReference type="Proteomes" id="UP000663570">
    <property type="component" value="Chromosome"/>
</dbReference>
<feature type="domain" description="Hemerythrin-like" evidence="5">
    <location>
        <begin position="13"/>
        <end position="125"/>
    </location>
</feature>
<dbReference type="NCBIfam" id="NF033749">
    <property type="entry name" value="bact_hemeryth"/>
    <property type="match status" value="1"/>
</dbReference>
<dbReference type="InterPro" id="IPR050669">
    <property type="entry name" value="Hemerythrin"/>
</dbReference>
<dbReference type="EMBL" id="CP071060">
    <property type="protein sequence ID" value="QSI78423.1"/>
    <property type="molecule type" value="Genomic_DNA"/>
</dbReference>
<reference evidence="6 7" key="1">
    <citation type="submission" date="2021-02" db="EMBL/GenBank/DDBJ databases">
        <title>Niveibacterium changnyeongensis HC41.</title>
        <authorList>
            <person name="Kang M."/>
        </authorList>
    </citation>
    <scope>NUCLEOTIDE SEQUENCE [LARGE SCALE GENOMIC DNA]</scope>
    <source>
        <strain evidence="6 7">HC41</strain>
    </source>
</reference>
<keyword evidence="7" id="KW-1185">Reference proteome</keyword>
<name>A0ABX7MBA1_9RHOO</name>
<dbReference type="InterPro" id="IPR012827">
    <property type="entry name" value="Hemerythrin_metal-bd"/>
</dbReference>
<accession>A0ABX7MBA1</accession>
<dbReference type="InterPro" id="IPR035938">
    <property type="entry name" value="Hemerythrin-like_sf"/>
</dbReference>
<evidence type="ECO:0000259" key="5">
    <source>
        <dbReference type="Pfam" id="PF01814"/>
    </source>
</evidence>
<evidence type="ECO:0000256" key="2">
    <source>
        <dbReference type="ARBA" id="ARBA00022621"/>
    </source>
</evidence>
<gene>
    <name evidence="6" type="ORF">JY500_07360</name>
</gene>
<dbReference type="PANTHER" id="PTHR37164">
    <property type="entry name" value="BACTERIOHEMERYTHRIN"/>
    <property type="match status" value="1"/>
</dbReference>
<evidence type="ECO:0000313" key="7">
    <source>
        <dbReference type="Proteomes" id="UP000663570"/>
    </source>
</evidence>
<organism evidence="6 7">
    <name type="scientific">Niveibacterium microcysteis</name>
    <dbReference type="NCBI Taxonomy" id="2811415"/>
    <lineage>
        <taxon>Bacteria</taxon>
        <taxon>Pseudomonadati</taxon>
        <taxon>Pseudomonadota</taxon>
        <taxon>Betaproteobacteria</taxon>
        <taxon>Rhodocyclales</taxon>
        <taxon>Rhodocyclaceae</taxon>
        <taxon>Niveibacterium</taxon>
    </lineage>
</organism>
<keyword evidence="2" id="KW-0813">Transport</keyword>
<evidence type="ECO:0000256" key="4">
    <source>
        <dbReference type="ARBA" id="ARBA00023004"/>
    </source>
</evidence>
<dbReference type="SUPFAM" id="SSF47188">
    <property type="entry name" value="Hemerythrin-like"/>
    <property type="match status" value="1"/>
</dbReference>
<dbReference type="RefSeq" id="WP_206255775.1">
    <property type="nucleotide sequence ID" value="NZ_CP071060.1"/>
</dbReference>
<dbReference type="InterPro" id="IPR016131">
    <property type="entry name" value="Haemerythrin_Fe_BS"/>
</dbReference>
<sequence>MKHMEWSDAYSVGVDVIDEQHRTLFALRNELAECCRAPEAVHSERFHDILAEMFEYSRTHFATEEAFMRSICFPNLELHVEEHAGFIEAVADLSVAIMGNLATPETVLTFLSDWLTAHILKSDHQIRDHLSAA</sequence>
<keyword evidence="3" id="KW-0479">Metal-binding</keyword>
<dbReference type="Pfam" id="PF01814">
    <property type="entry name" value="Hemerythrin"/>
    <property type="match status" value="1"/>
</dbReference>
<dbReference type="CDD" id="cd12107">
    <property type="entry name" value="Hemerythrin"/>
    <property type="match status" value="1"/>
</dbReference>
<evidence type="ECO:0000256" key="3">
    <source>
        <dbReference type="ARBA" id="ARBA00022723"/>
    </source>
</evidence>
<dbReference type="PANTHER" id="PTHR37164:SF1">
    <property type="entry name" value="BACTERIOHEMERYTHRIN"/>
    <property type="match status" value="1"/>
</dbReference>
<protein>
    <submittedName>
        <fullName evidence="6">Hemerythrin family protein</fullName>
    </submittedName>
</protein>
<evidence type="ECO:0000313" key="6">
    <source>
        <dbReference type="EMBL" id="QSI78423.1"/>
    </source>
</evidence>
<dbReference type="PROSITE" id="PS00550">
    <property type="entry name" value="HEMERYTHRINS"/>
    <property type="match status" value="1"/>
</dbReference>
<comment type="similarity">
    <text evidence="1">Belongs to the hemerythrin family.</text>
</comment>
<evidence type="ECO:0000256" key="1">
    <source>
        <dbReference type="ARBA" id="ARBA00010587"/>
    </source>
</evidence>
<keyword evidence="2" id="KW-0561">Oxygen transport</keyword>
<dbReference type="NCBIfam" id="TIGR02481">
    <property type="entry name" value="hemeryth_dom"/>
    <property type="match status" value="1"/>
</dbReference>
<proteinExistence type="inferred from homology"/>
<dbReference type="Gene3D" id="1.20.120.50">
    <property type="entry name" value="Hemerythrin-like"/>
    <property type="match status" value="1"/>
</dbReference>
<keyword evidence="4" id="KW-0408">Iron</keyword>